<comment type="caution">
    <text evidence="2">The sequence shown here is derived from an EMBL/GenBank/DDBJ whole genome shotgun (WGS) entry which is preliminary data.</text>
</comment>
<evidence type="ECO:0000259" key="1">
    <source>
        <dbReference type="PROSITE" id="PS50020"/>
    </source>
</evidence>
<organism evidence="2 3">
    <name type="scientific">Hypsizygus marmoreus</name>
    <name type="common">White beech mushroom</name>
    <name type="synonym">Agaricus marmoreus</name>
    <dbReference type="NCBI Taxonomy" id="39966"/>
    <lineage>
        <taxon>Eukaryota</taxon>
        <taxon>Fungi</taxon>
        <taxon>Dikarya</taxon>
        <taxon>Basidiomycota</taxon>
        <taxon>Agaricomycotina</taxon>
        <taxon>Agaricomycetes</taxon>
        <taxon>Agaricomycetidae</taxon>
        <taxon>Agaricales</taxon>
        <taxon>Tricholomatineae</taxon>
        <taxon>Lyophyllaceae</taxon>
        <taxon>Hypsizygus</taxon>
    </lineage>
</organism>
<dbReference type="Proteomes" id="UP000076154">
    <property type="component" value="Unassembled WGS sequence"/>
</dbReference>
<proteinExistence type="predicted"/>
<dbReference type="InParanoid" id="A0A369JDV2"/>
<gene>
    <name evidence="2" type="ORF">Hypma_012634</name>
</gene>
<dbReference type="EMBL" id="LUEZ02000069">
    <property type="protein sequence ID" value="RDB20311.1"/>
    <property type="molecule type" value="Genomic_DNA"/>
</dbReference>
<evidence type="ECO:0000313" key="2">
    <source>
        <dbReference type="EMBL" id="RDB20311.1"/>
    </source>
</evidence>
<protein>
    <recommendedName>
        <fullName evidence="1">WW domain-containing protein</fullName>
    </recommendedName>
</protein>
<dbReference type="InterPro" id="IPR001202">
    <property type="entry name" value="WW_dom"/>
</dbReference>
<evidence type="ECO:0000313" key="3">
    <source>
        <dbReference type="Proteomes" id="UP000076154"/>
    </source>
</evidence>
<dbReference type="OrthoDB" id="2834207at2759"/>
<keyword evidence="3" id="KW-1185">Reference proteome</keyword>
<sequence length="112" mass="12863">MLRFTTVISRANFSRLLVPRTIHTTSRLSMPKKSFVPTDWRIIETSPGGVERSFVNDKTGESTWYTPKDLSADEILQIPGAKKYWSTKEEVEEYVQQMNAEEEKYRGKDGGS</sequence>
<accession>A0A369JDV2</accession>
<dbReference type="AlphaFoldDB" id="A0A369JDV2"/>
<dbReference type="PROSITE" id="PS50020">
    <property type="entry name" value="WW_DOMAIN_2"/>
    <property type="match status" value="1"/>
</dbReference>
<name>A0A369JDV2_HYPMA</name>
<feature type="domain" description="WW" evidence="1">
    <location>
        <begin position="34"/>
        <end position="69"/>
    </location>
</feature>
<reference evidence="2" key="1">
    <citation type="submission" date="2018-04" db="EMBL/GenBank/DDBJ databases">
        <title>Whole genome sequencing of Hypsizygus marmoreus.</title>
        <authorList>
            <person name="Choi I.-G."/>
            <person name="Min B."/>
            <person name="Kim J.-G."/>
            <person name="Kim S."/>
            <person name="Oh Y.-L."/>
            <person name="Kong W.-S."/>
            <person name="Park H."/>
            <person name="Jeong J."/>
            <person name="Song E.-S."/>
        </authorList>
    </citation>
    <scope>NUCLEOTIDE SEQUENCE [LARGE SCALE GENOMIC DNA]</scope>
    <source>
        <strain evidence="2">51987-8</strain>
    </source>
</reference>